<keyword evidence="2" id="KW-0479">Metal-binding</keyword>
<dbReference type="GO" id="GO:0016829">
    <property type="term" value="F:lyase activity"/>
    <property type="evidence" value="ECO:0007669"/>
    <property type="project" value="UniProtKB-KW"/>
</dbReference>
<dbReference type="PANTHER" id="PTHR42738">
    <property type="entry name" value="HYDROXYMETHYLGLUTARYL-COA LYASE"/>
    <property type="match status" value="1"/>
</dbReference>
<feature type="region of interest" description="Disordered" evidence="4">
    <location>
        <begin position="1"/>
        <end position="25"/>
    </location>
</feature>
<proteinExistence type="inferred from homology"/>
<keyword evidence="7" id="KW-1185">Reference proteome</keyword>
<dbReference type="SUPFAM" id="SSF51569">
    <property type="entry name" value="Aldolase"/>
    <property type="match status" value="1"/>
</dbReference>
<evidence type="ECO:0000256" key="2">
    <source>
        <dbReference type="ARBA" id="ARBA00022723"/>
    </source>
</evidence>
<evidence type="ECO:0000313" key="7">
    <source>
        <dbReference type="Proteomes" id="UP001293718"/>
    </source>
</evidence>
<comment type="caution">
    <text evidence="6">The sequence shown here is derived from an EMBL/GenBank/DDBJ whole genome shotgun (WGS) entry which is preliminary data.</text>
</comment>
<evidence type="ECO:0000259" key="5">
    <source>
        <dbReference type="PROSITE" id="PS50991"/>
    </source>
</evidence>
<dbReference type="EMBL" id="JAXOJX010000072">
    <property type="protein sequence ID" value="MDZ5460532.1"/>
    <property type="molecule type" value="Genomic_DNA"/>
</dbReference>
<dbReference type="Gene3D" id="3.20.20.70">
    <property type="entry name" value="Aldolase class I"/>
    <property type="match status" value="1"/>
</dbReference>
<dbReference type="PROSITE" id="PS50991">
    <property type="entry name" value="PYR_CT"/>
    <property type="match status" value="1"/>
</dbReference>
<accession>A0ABU5INT1</accession>
<evidence type="ECO:0000256" key="1">
    <source>
        <dbReference type="ARBA" id="ARBA00009405"/>
    </source>
</evidence>
<feature type="compositionally biased region" description="Polar residues" evidence="4">
    <location>
        <begin position="14"/>
        <end position="25"/>
    </location>
</feature>
<dbReference type="PANTHER" id="PTHR42738:SF7">
    <property type="entry name" value="HYDROXYMETHYLGLUTARYL-COA LYASE"/>
    <property type="match status" value="1"/>
</dbReference>
<evidence type="ECO:0000256" key="4">
    <source>
        <dbReference type="SAM" id="MobiDB-lite"/>
    </source>
</evidence>
<reference evidence="6 7" key="1">
    <citation type="submission" date="2023-11" db="EMBL/GenBank/DDBJ databases">
        <title>Draft genome of Azohydromonas lata strain H1 (DSM1123), a polyhydroxyalkanoate producer.</title>
        <authorList>
            <person name="Traversa D."/>
            <person name="D'Addabbo P."/>
            <person name="Pazzani C."/>
            <person name="Manzari C."/>
            <person name="Chiara M."/>
            <person name="Scrascia M."/>
        </authorList>
    </citation>
    <scope>NUCLEOTIDE SEQUENCE [LARGE SCALE GENOMIC DNA]</scope>
    <source>
        <strain evidence="6 7">H1</strain>
    </source>
</reference>
<keyword evidence="3 6" id="KW-0456">Lyase</keyword>
<gene>
    <name evidence="6" type="ORF">SM757_28520</name>
</gene>
<comment type="similarity">
    <text evidence="1">Belongs to the HMG-CoA lyase family.</text>
</comment>
<evidence type="ECO:0000313" key="6">
    <source>
        <dbReference type="EMBL" id="MDZ5460532.1"/>
    </source>
</evidence>
<dbReference type="Proteomes" id="UP001293718">
    <property type="component" value="Unassembled WGS sequence"/>
</dbReference>
<protein>
    <submittedName>
        <fullName evidence="6">Hydroxymethylglutaryl-CoA lyase</fullName>
    </submittedName>
</protein>
<organism evidence="6 7">
    <name type="scientific">Azohydromonas lata</name>
    <dbReference type="NCBI Taxonomy" id="45677"/>
    <lineage>
        <taxon>Bacteria</taxon>
        <taxon>Pseudomonadati</taxon>
        <taxon>Pseudomonadota</taxon>
        <taxon>Betaproteobacteria</taxon>
        <taxon>Burkholderiales</taxon>
        <taxon>Sphaerotilaceae</taxon>
        <taxon>Azohydromonas</taxon>
    </lineage>
</organism>
<dbReference type="Pfam" id="PF00682">
    <property type="entry name" value="HMGL-like"/>
    <property type="match status" value="1"/>
</dbReference>
<evidence type="ECO:0000256" key="3">
    <source>
        <dbReference type="ARBA" id="ARBA00023239"/>
    </source>
</evidence>
<feature type="domain" description="Pyruvate carboxyltransferase" evidence="5">
    <location>
        <begin position="46"/>
        <end position="316"/>
    </location>
</feature>
<dbReference type="RefSeq" id="WP_322467954.1">
    <property type="nucleotide sequence ID" value="NZ_JAXOJX010000072.1"/>
</dbReference>
<dbReference type="InterPro" id="IPR043594">
    <property type="entry name" value="HMGL"/>
</dbReference>
<dbReference type="InterPro" id="IPR000891">
    <property type="entry name" value="PYR_CT"/>
</dbReference>
<name>A0ABU5INT1_9BURK</name>
<dbReference type="InterPro" id="IPR013785">
    <property type="entry name" value="Aldolase_TIM"/>
</dbReference>
<sequence>MESSDGASRLPHSIDSQNHSETTVEQGAIVKHARADATPRLLPEKIEIREVGLRDALQSLRQALPTGLKCDWILLAHAAGLREIEVGAFVSPTEFPQMADTAEVVAFAKTIAGLKVSVVVHDMDGARSAIAAGADVLTLPISASEMHSRANVGRTSAELVEQLRLVRAECEAVRSSCCIEAVISTAFGCALQGDVDPAAVLQIVESVVDAGTDGISLGDSFGVATPNAVYDLFQRTRALLPQHVMLGAHLHRAPDNRLGNVMAAVEAGVTRFDASLGGIGGSAVSAGVVGNVPLEDVATLFNMIGVETGVDVNALLDLRKFIGEQSDAQALFQAVARAATRRRGGLF</sequence>